<keyword evidence="4" id="KW-1185">Reference proteome</keyword>
<dbReference type="EMBL" id="JBHUMD010000007">
    <property type="protein sequence ID" value="MFD2601858.1"/>
    <property type="molecule type" value="Genomic_DNA"/>
</dbReference>
<keyword evidence="1" id="KW-0328">Glycosyltransferase</keyword>
<name>A0ABW5NTE0_9FLAO</name>
<dbReference type="Gene3D" id="3.40.50.2000">
    <property type="entry name" value="Glycogen Phosphorylase B"/>
    <property type="match status" value="2"/>
</dbReference>
<evidence type="ECO:0000313" key="4">
    <source>
        <dbReference type="Proteomes" id="UP001597480"/>
    </source>
</evidence>
<evidence type="ECO:0000313" key="3">
    <source>
        <dbReference type="EMBL" id="MFD2601858.1"/>
    </source>
</evidence>
<dbReference type="Proteomes" id="UP001597480">
    <property type="component" value="Unassembled WGS sequence"/>
</dbReference>
<dbReference type="SUPFAM" id="SSF53756">
    <property type="entry name" value="UDP-Glycosyltransferase/glycogen phosphorylase"/>
    <property type="match status" value="1"/>
</dbReference>
<sequence>MLKRINKVRKSIMIGLTKNVGKSRINTKSGGNIKRILINRPNHRLGNLLLITPLLQEIHNTVPGCKVDLFVKGGLAPILFENYQNVSRIIKLPKKPFKELFKYMNVWVKLRKHRYDMVINLDKDSSSGRLSTQFASASNKVFGENIEELQMQFRDYVHMGKRPVYLFRYYMQMLGYDRMQQPIPNLDIKLTAEELFEGKKKLEKIVSPEKKTISIFTYATGSKCYDENWWDTYYNKLLKAFPEYNIVEVLPVENISKIGFKAHSFYSKDVREIAAVIANSAIFIGADSGIMHLAASSQAPVVGLFSVTKPEKYEPYGNGSIAIDTNKVDFDENIAKVKKILSSQQSESLQYA</sequence>
<dbReference type="InterPro" id="IPR002201">
    <property type="entry name" value="Glyco_trans_9"/>
</dbReference>
<organism evidence="3 4">
    <name type="scientific">Flavobacterium suzhouense</name>
    <dbReference type="NCBI Taxonomy" id="1529638"/>
    <lineage>
        <taxon>Bacteria</taxon>
        <taxon>Pseudomonadati</taxon>
        <taxon>Bacteroidota</taxon>
        <taxon>Flavobacteriia</taxon>
        <taxon>Flavobacteriales</taxon>
        <taxon>Flavobacteriaceae</taxon>
        <taxon>Flavobacterium</taxon>
    </lineage>
</organism>
<evidence type="ECO:0000256" key="2">
    <source>
        <dbReference type="ARBA" id="ARBA00022679"/>
    </source>
</evidence>
<keyword evidence="2" id="KW-0808">Transferase</keyword>
<accession>A0ABW5NTE0</accession>
<protein>
    <submittedName>
        <fullName evidence="3">Glycosyltransferase family 9 protein</fullName>
    </submittedName>
</protein>
<proteinExistence type="predicted"/>
<dbReference type="Pfam" id="PF01075">
    <property type="entry name" value="Glyco_transf_9"/>
    <property type="match status" value="1"/>
</dbReference>
<reference evidence="4" key="1">
    <citation type="journal article" date="2019" name="Int. J. Syst. Evol. Microbiol.">
        <title>The Global Catalogue of Microorganisms (GCM) 10K type strain sequencing project: providing services to taxonomists for standard genome sequencing and annotation.</title>
        <authorList>
            <consortium name="The Broad Institute Genomics Platform"/>
            <consortium name="The Broad Institute Genome Sequencing Center for Infectious Disease"/>
            <person name="Wu L."/>
            <person name="Ma J."/>
        </authorList>
    </citation>
    <scope>NUCLEOTIDE SEQUENCE [LARGE SCALE GENOMIC DNA]</scope>
    <source>
        <strain evidence="4">KCTC 42107</strain>
    </source>
</reference>
<gene>
    <name evidence="3" type="ORF">ACFSR3_07315</name>
</gene>
<dbReference type="RefSeq" id="WP_379820374.1">
    <property type="nucleotide sequence ID" value="NZ_JBHUMD010000007.1"/>
</dbReference>
<dbReference type="InterPro" id="IPR051199">
    <property type="entry name" value="LPS_LOS_Heptosyltrfase"/>
</dbReference>
<dbReference type="CDD" id="cd03789">
    <property type="entry name" value="GT9_LPS_heptosyltransferase"/>
    <property type="match status" value="1"/>
</dbReference>
<comment type="caution">
    <text evidence="3">The sequence shown here is derived from an EMBL/GenBank/DDBJ whole genome shotgun (WGS) entry which is preliminary data.</text>
</comment>
<evidence type="ECO:0000256" key="1">
    <source>
        <dbReference type="ARBA" id="ARBA00022676"/>
    </source>
</evidence>
<dbReference type="PANTHER" id="PTHR30160">
    <property type="entry name" value="TETRAACYLDISACCHARIDE 4'-KINASE-RELATED"/>
    <property type="match status" value="1"/>
</dbReference>